<dbReference type="RefSeq" id="WP_344503274.1">
    <property type="nucleotide sequence ID" value="NZ_BAAAQD010000007.1"/>
</dbReference>
<evidence type="ECO:0000256" key="2">
    <source>
        <dbReference type="ARBA" id="ARBA00023125"/>
    </source>
</evidence>
<dbReference type="InterPro" id="IPR000524">
    <property type="entry name" value="Tscrpt_reg_HTH_GntR"/>
</dbReference>
<keyword evidence="3" id="KW-0804">Transcription</keyword>
<feature type="domain" description="HTH gntR-type" evidence="4">
    <location>
        <begin position="2"/>
        <end position="70"/>
    </location>
</feature>
<dbReference type="Gene3D" id="1.10.10.10">
    <property type="entry name" value="Winged helix-like DNA-binding domain superfamily/Winged helix DNA-binding domain"/>
    <property type="match status" value="1"/>
</dbReference>
<dbReference type="PANTHER" id="PTHR44846:SF17">
    <property type="entry name" value="GNTR-FAMILY TRANSCRIPTIONAL REGULATOR"/>
    <property type="match status" value="1"/>
</dbReference>
<organism evidence="5 6">
    <name type="scientific">Dactylosporangium maewongense</name>
    <dbReference type="NCBI Taxonomy" id="634393"/>
    <lineage>
        <taxon>Bacteria</taxon>
        <taxon>Bacillati</taxon>
        <taxon>Actinomycetota</taxon>
        <taxon>Actinomycetes</taxon>
        <taxon>Micromonosporales</taxon>
        <taxon>Micromonosporaceae</taxon>
        <taxon>Dactylosporangium</taxon>
    </lineage>
</organism>
<dbReference type="PANTHER" id="PTHR44846">
    <property type="entry name" value="MANNOSYL-D-GLYCERATE TRANSPORT/METABOLISM SYSTEM REPRESSOR MNGR-RELATED"/>
    <property type="match status" value="1"/>
</dbReference>
<dbReference type="EMBL" id="BAAAQD010000007">
    <property type="protein sequence ID" value="GAA1518952.1"/>
    <property type="molecule type" value="Genomic_DNA"/>
</dbReference>
<dbReference type="PROSITE" id="PS50949">
    <property type="entry name" value="HTH_GNTR"/>
    <property type="match status" value="1"/>
</dbReference>
<dbReference type="InterPro" id="IPR036390">
    <property type="entry name" value="WH_DNA-bd_sf"/>
</dbReference>
<keyword evidence="2" id="KW-0238">DNA-binding</keyword>
<evidence type="ECO:0000256" key="3">
    <source>
        <dbReference type="ARBA" id="ARBA00023163"/>
    </source>
</evidence>
<dbReference type="Pfam" id="PF00392">
    <property type="entry name" value="GntR"/>
    <property type="match status" value="1"/>
</dbReference>
<gene>
    <name evidence="5" type="ORF">GCM10009827_037720</name>
</gene>
<keyword evidence="1" id="KW-0805">Transcription regulation</keyword>
<sequence length="138" mass="14721">MPPRYELVADALRAQIMAGTLRPGSLIPSAGALAHEHGVGRDTALKGIAVLRREGLLFLAPDKSIRVGPVAGRATRGPLSIPDDVLDVPPGGVVSARMPTRRERERFDLPEGVPVLVVRTGAAEEEVHPADRYGLRLP</sequence>
<dbReference type="SMART" id="SM00345">
    <property type="entry name" value="HTH_GNTR"/>
    <property type="match status" value="1"/>
</dbReference>
<evidence type="ECO:0000256" key="1">
    <source>
        <dbReference type="ARBA" id="ARBA00023015"/>
    </source>
</evidence>
<comment type="caution">
    <text evidence="5">The sequence shown here is derived from an EMBL/GenBank/DDBJ whole genome shotgun (WGS) entry which is preliminary data.</text>
</comment>
<reference evidence="6" key="1">
    <citation type="journal article" date="2019" name="Int. J. Syst. Evol. Microbiol.">
        <title>The Global Catalogue of Microorganisms (GCM) 10K type strain sequencing project: providing services to taxonomists for standard genome sequencing and annotation.</title>
        <authorList>
            <consortium name="The Broad Institute Genomics Platform"/>
            <consortium name="The Broad Institute Genome Sequencing Center for Infectious Disease"/>
            <person name="Wu L."/>
            <person name="Ma J."/>
        </authorList>
    </citation>
    <scope>NUCLEOTIDE SEQUENCE [LARGE SCALE GENOMIC DNA]</scope>
    <source>
        <strain evidence="6">JCM 15933</strain>
    </source>
</reference>
<dbReference type="Proteomes" id="UP001501470">
    <property type="component" value="Unassembled WGS sequence"/>
</dbReference>
<protein>
    <recommendedName>
        <fullName evidence="4">HTH gntR-type domain-containing protein</fullName>
    </recommendedName>
</protein>
<proteinExistence type="predicted"/>
<evidence type="ECO:0000313" key="5">
    <source>
        <dbReference type="EMBL" id="GAA1518952.1"/>
    </source>
</evidence>
<evidence type="ECO:0000259" key="4">
    <source>
        <dbReference type="PROSITE" id="PS50949"/>
    </source>
</evidence>
<name>A0ABP4L9C1_9ACTN</name>
<accession>A0ABP4L9C1</accession>
<dbReference type="SUPFAM" id="SSF46785">
    <property type="entry name" value="Winged helix' DNA-binding domain"/>
    <property type="match status" value="1"/>
</dbReference>
<keyword evidence="6" id="KW-1185">Reference proteome</keyword>
<dbReference type="InterPro" id="IPR036388">
    <property type="entry name" value="WH-like_DNA-bd_sf"/>
</dbReference>
<dbReference type="InterPro" id="IPR050679">
    <property type="entry name" value="Bact_HTH_transcr_reg"/>
</dbReference>
<evidence type="ECO:0000313" key="6">
    <source>
        <dbReference type="Proteomes" id="UP001501470"/>
    </source>
</evidence>